<keyword evidence="1" id="KW-1133">Transmembrane helix</keyword>
<gene>
    <name evidence="2" type="ORF">RFV38_02710</name>
</gene>
<proteinExistence type="predicted"/>
<dbReference type="Proteomes" id="UP001279681">
    <property type="component" value="Unassembled WGS sequence"/>
</dbReference>
<reference evidence="3" key="1">
    <citation type="submission" date="2023-07" db="EMBL/GenBank/DDBJ databases">
        <authorList>
            <person name="Colorado M.A."/>
            <person name="Villamil L.M."/>
            <person name="Melo J.F."/>
            <person name="Rodriguez J.A."/>
            <person name="Ruiz R.Y."/>
        </authorList>
    </citation>
    <scope>NUCLEOTIDE SEQUENCE [LARGE SCALE GENOMIC DNA]</scope>
    <source>
        <strain evidence="3">C33</strain>
    </source>
</reference>
<evidence type="ECO:0000256" key="1">
    <source>
        <dbReference type="SAM" id="Phobius"/>
    </source>
</evidence>
<protein>
    <submittedName>
        <fullName evidence="2">LysO family transporter</fullName>
    </submittedName>
</protein>
<feature type="transmembrane region" description="Helical" evidence="1">
    <location>
        <begin position="6"/>
        <end position="22"/>
    </location>
</feature>
<feature type="transmembrane region" description="Helical" evidence="1">
    <location>
        <begin position="34"/>
        <end position="51"/>
    </location>
</feature>
<dbReference type="EMBL" id="JAVIKH010000002">
    <property type="protein sequence ID" value="MDX8335416.1"/>
    <property type="molecule type" value="Genomic_DNA"/>
</dbReference>
<feature type="transmembrane region" description="Helical" evidence="1">
    <location>
        <begin position="63"/>
        <end position="86"/>
    </location>
</feature>
<dbReference type="InterPro" id="IPR005642">
    <property type="entry name" value="LysO"/>
</dbReference>
<organism evidence="2 3">
    <name type="scientific">Candidatus Cetobacterium colombiensis</name>
    <dbReference type="NCBI Taxonomy" id="3073100"/>
    <lineage>
        <taxon>Bacteria</taxon>
        <taxon>Fusobacteriati</taxon>
        <taxon>Fusobacteriota</taxon>
        <taxon>Fusobacteriia</taxon>
        <taxon>Fusobacteriales</taxon>
        <taxon>Fusobacteriaceae</taxon>
        <taxon>Cetobacterium</taxon>
    </lineage>
</organism>
<keyword evidence="1" id="KW-0812">Transmembrane</keyword>
<keyword evidence="3" id="KW-1185">Reference proteome</keyword>
<dbReference type="Pfam" id="PF03956">
    <property type="entry name" value="Lys_export"/>
    <property type="match status" value="1"/>
</dbReference>
<accession>A0ABU4W7A8</accession>
<name>A0ABU4W7A8_9FUSO</name>
<dbReference type="RefSeq" id="WP_320312817.1">
    <property type="nucleotide sequence ID" value="NZ_JAVIKH010000002.1"/>
</dbReference>
<comment type="caution">
    <text evidence="2">The sequence shown here is derived from an EMBL/GenBank/DDBJ whole genome shotgun (WGS) entry which is preliminary data.</text>
</comment>
<evidence type="ECO:0000313" key="2">
    <source>
        <dbReference type="EMBL" id="MDX8335416.1"/>
    </source>
</evidence>
<sequence>MSRILLYIFIINCGFFLSKYNLIPLKLKIKTSILQTLSLFFLLGVMGYKIGSDDKIISEFPTLGFQALIIAIFSILGSILITKFLFKKRGEK</sequence>
<evidence type="ECO:0000313" key="3">
    <source>
        <dbReference type="Proteomes" id="UP001279681"/>
    </source>
</evidence>
<keyword evidence="1" id="KW-0472">Membrane</keyword>